<sequence>METEIYQSTLEALPEKERLKITKQIRKRQIENYIQNTANDNLELGRPRKPNKKNTKVGFNSNYRVQEAIEDGDDLQVQKLAKERFDPNFTTGNGLSLLHKCCIEGNVTSAEIIISRGADVNKQDDDWWTPLHVACYRDNPELIQLLLNNGSNVKILDVDNNFPIDYAPLGSESWSIMCNHHNDNGIDKEMLKKIRMEGSSCVKLEIEGFVNHGVNVSKPLTEGITWLHIVCANGYKKALKLLLDNRADVNAVDYNGWTPLHVAAKYGEKRVVEILMNNEARTDVIDVHGFRPVDVAATEDIQKLLVEAHKKRLISSTTSQESGLQFEDEEDDDSYVTKAIRPKELPLSKAEKLMEAQMRFQYLEDDKIHRLGTHKGNDHSDNGEIVSSILKIRQSKEACLPSTGPSDDLIGFKLMTEKLMVDTLEERFRDHKIYTDIGDILLAVNPFETLPYYSKEVSKKYNTTEKLTHLPPHIYATAERCLRGLKASRGPQCCIIGGESGTGKTESCKCIIKHLVDVSDAVDNQLSHKIEQINPLLEAFGNAQTVMNDNSSRYAKLLEIKFNSQNIISGACLKEYLVEKCRVVHQSEQELNFHIFYWMLAGLTPEECRSCLLDKNKPYRYLGGNVQKTTTHMTLDNKQKFWEVKESLKFLGFTQDDLTSVINVLAAILHIGNITFSKDAKDNARVTNQEALRNVSVILRIPFEDLMSALVEDVIITRGEQTKIILTVDQAIDSCDALAKTLYSRLFSWIVNGINQMVQPDEDSVNSNLSISILDLFGFENLQTNSFEQMCINIANEQLQMYFVDHVFKLEEADCVSEGIESSSVTVPWTDLAISLFLEKGSGVLALLDEECAFPKASDKTLATKLHHGPGKKFKRIYKEPRDGGVTFTVVHYAGAITYTLTGILDKNRDKLRHHLSSTMRSSSNLLFKDLFQTRLSKMGSLTTSNRQVSMKKNNKTSNVFMKMKFNKQVRRSRIGQPNKHATKRPPATMSYHFRNSLKDMMTKISYCQTHFVRCFKPNSEKKPSLFVRDYIQAQLRYTGVLETVRIRKNGYAHRIRFVDFLDRYKCLSGVSERRNKRNISIVNQITNILTRWRIENFRIGKTKVFLRHGQTERLDTAENYFLRMIIKAQSVIRGFGVRRKMVIKYSKRERNMSHIEVFGNLIGRNQQRVFQLLDVQRDHDTVKFQRQQKDDVEAAIGFLDSVIENEPLYINLPTREEVDSHYRQQDVSVSDQSGMFFI</sequence>
<feature type="domain" description="Myosin motor" evidence="7">
    <location>
        <begin position="404"/>
        <end position="1120"/>
    </location>
</feature>
<dbReference type="InterPro" id="IPR036961">
    <property type="entry name" value="Kinesin_motor_dom_sf"/>
</dbReference>
<dbReference type="Gene3D" id="1.20.58.530">
    <property type="match status" value="1"/>
</dbReference>
<dbReference type="GO" id="GO:0051015">
    <property type="term" value="F:actin filament binding"/>
    <property type="evidence" value="ECO:0007669"/>
    <property type="project" value="TreeGrafter"/>
</dbReference>
<dbReference type="InterPro" id="IPR052838">
    <property type="entry name" value="Myosin-XVI"/>
</dbReference>
<evidence type="ECO:0000256" key="6">
    <source>
        <dbReference type="PROSITE-ProRule" id="PRU00782"/>
    </source>
</evidence>
<keyword evidence="3 6" id="KW-0518">Myosin</keyword>
<evidence type="ECO:0000313" key="9">
    <source>
        <dbReference type="Proteomes" id="UP001347796"/>
    </source>
</evidence>
<dbReference type="Gene3D" id="1.20.5.4820">
    <property type="match status" value="1"/>
</dbReference>
<feature type="repeat" description="ANK" evidence="5">
    <location>
        <begin position="126"/>
        <end position="158"/>
    </location>
</feature>
<dbReference type="InterPro" id="IPR027417">
    <property type="entry name" value="P-loop_NTPase"/>
</dbReference>
<dbReference type="Pfam" id="PF12796">
    <property type="entry name" value="Ank_2"/>
    <property type="match status" value="2"/>
</dbReference>
<dbReference type="GO" id="GO:2000134">
    <property type="term" value="P:negative regulation of G1/S transition of mitotic cell cycle"/>
    <property type="evidence" value="ECO:0007669"/>
    <property type="project" value="TreeGrafter"/>
</dbReference>
<feature type="repeat" description="ANK" evidence="5">
    <location>
        <begin position="93"/>
        <end position="125"/>
    </location>
</feature>
<evidence type="ECO:0000256" key="2">
    <source>
        <dbReference type="ARBA" id="ARBA00022840"/>
    </source>
</evidence>
<dbReference type="GO" id="GO:0005654">
    <property type="term" value="C:nucleoplasm"/>
    <property type="evidence" value="ECO:0007669"/>
    <property type="project" value="TreeGrafter"/>
</dbReference>
<dbReference type="PROSITE" id="PS50297">
    <property type="entry name" value="ANK_REP_REGION"/>
    <property type="match status" value="4"/>
</dbReference>
<keyword evidence="4 6" id="KW-0505">Motor protein</keyword>
<dbReference type="Gene3D" id="3.40.850.10">
    <property type="entry name" value="Kinesin motor domain"/>
    <property type="match status" value="1"/>
</dbReference>
<keyword evidence="1 6" id="KW-0547">Nucleotide-binding</keyword>
<feature type="binding site" evidence="6">
    <location>
        <begin position="498"/>
        <end position="505"/>
    </location>
    <ligand>
        <name>ATP</name>
        <dbReference type="ChEBI" id="CHEBI:30616"/>
    </ligand>
</feature>
<keyword evidence="5" id="KW-0040">ANK repeat</keyword>
<keyword evidence="2 6" id="KW-0067">ATP-binding</keyword>
<evidence type="ECO:0000313" key="8">
    <source>
        <dbReference type="EMBL" id="KAK6194550.1"/>
    </source>
</evidence>
<feature type="repeat" description="ANK" evidence="5">
    <location>
        <begin position="255"/>
        <end position="287"/>
    </location>
</feature>
<keyword evidence="6" id="KW-0009">Actin-binding</keyword>
<dbReference type="PANTHER" id="PTHR47335">
    <property type="entry name" value="UNCONVENTIONAL MYOSIN-XVI"/>
    <property type="match status" value="1"/>
</dbReference>
<dbReference type="GO" id="GO:0043491">
    <property type="term" value="P:phosphatidylinositol 3-kinase/protein kinase B signal transduction"/>
    <property type="evidence" value="ECO:0007669"/>
    <property type="project" value="TreeGrafter"/>
</dbReference>
<dbReference type="PANTHER" id="PTHR47335:SF1">
    <property type="entry name" value="UNCONVENTIONAL MYOSIN-XVI"/>
    <property type="match status" value="1"/>
</dbReference>
<reference evidence="8 9" key="1">
    <citation type="submission" date="2024-01" db="EMBL/GenBank/DDBJ databases">
        <title>The genome of the rayed Mediterranean limpet Patella caerulea (Linnaeus, 1758).</title>
        <authorList>
            <person name="Anh-Thu Weber A."/>
            <person name="Halstead-Nussloch G."/>
        </authorList>
    </citation>
    <scope>NUCLEOTIDE SEQUENCE [LARGE SCALE GENOMIC DNA]</scope>
    <source>
        <strain evidence="8">AATW-2023a</strain>
        <tissue evidence="8">Whole specimen</tissue>
    </source>
</reference>
<organism evidence="8 9">
    <name type="scientific">Patella caerulea</name>
    <name type="common">Rayed Mediterranean limpet</name>
    <dbReference type="NCBI Taxonomy" id="87958"/>
    <lineage>
        <taxon>Eukaryota</taxon>
        <taxon>Metazoa</taxon>
        <taxon>Spiralia</taxon>
        <taxon>Lophotrochozoa</taxon>
        <taxon>Mollusca</taxon>
        <taxon>Gastropoda</taxon>
        <taxon>Patellogastropoda</taxon>
        <taxon>Patelloidea</taxon>
        <taxon>Patellidae</taxon>
        <taxon>Patella</taxon>
    </lineage>
</organism>
<dbReference type="InterPro" id="IPR001609">
    <property type="entry name" value="Myosin_head_motor_dom-like"/>
</dbReference>
<gene>
    <name evidence="8" type="ORF">SNE40_000167</name>
</gene>
<dbReference type="Gene3D" id="1.25.40.20">
    <property type="entry name" value="Ankyrin repeat-containing domain"/>
    <property type="match status" value="2"/>
</dbReference>
<evidence type="ECO:0000256" key="1">
    <source>
        <dbReference type="ARBA" id="ARBA00022741"/>
    </source>
</evidence>
<dbReference type="Pfam" id="PF00063">
    <property type="entry name" value="Myosin_head"/>
    <property type="match status" value="1"/>
</dbReference>
<protein>
    <recommendedName>
        <fullName evidence="7">Myosin motor domain-containing protein</fullName>
    </recommendedName>
</protein>
<dbReference type="PROSITE" id="PS51456">
    <property type="entry name" value="MYOSIN_MOTOR"/>
    <property type="match status" value="1"/>
</dbReference>
<dbReference type="InterPro" id="IPR036770">
    <property type="entry name" value="Ankyrin_rpt-contain_sf"/>
</dbReference>
<dbReference type="Proteomes" id="UP001347796">
    <property type="component" value="Unassembled WGS sequence"/>
</dbReference>
<dbReference type="GO" id="GO:0016459">
    <property type="term" value="C:myosin complex"/>
    <property type="evidence" value="ECO:0007669"/>
    <property type="project" value="UniProtKB-KW"/>
</dbReference>
<dbReference type="Gene3D" id="1.10.10.820">
    <property type="match status" value="1"/>
</dbReference>
<dbReference type="GO" id="GO:0005524">
    <property type="term" value="F:ATP binding"/>
    <property type="evidence" value="ECO:0007669"/>
    <property type="project" value="UniProtKB-UniRule"/>
</dbReference>
<dbReference type="CDD" id="cd00124">
    <property type="entry name" value="MYSc"/>
    <property type="match status" value="1"/>
</dbReference>
<evidence type="ECO:0000256" key="3">
    <source>
        <dbReference type="ARBA" id="ARBA00023123"/>
    </source>
</evidence>
<keyword evidence="9" id="KW-1185">Reference proteome</keyword>
<feature type="region of interest" description="Actin-binding" evidence="6">
    <location>
        <begin position="998"/>
        <end position="1020"/>
    </location>
</feature>
<accession>A0AAN8K9Y3</accession>
<dbReference type="InterPro" id="IPR002110">
    <property type="entry name" value="Ankyrin_rpt"/>
</dbReference>
<evidence type="ECO:0000256" key="4">
    <source>
        <dbReference type="ARBA" id="ARBA00023175"/>
    </source>
</evidence>
<dbReference type="PRINTS" id="PR00193">
    <property type="entry name" value="MYOSINHEAVY"/>
</dbReference>
<dbReference type="EMBL" id="JAZGQO010000001">
    <property type="protein sequence ID" value="KAK6194550.1"/>
    <property type="molecule type" value="Genomic_DNA"/>
</dbReference>
<evidence type="ECO:0000259" key="7">
    <source>
        <dbReference type="PROSITE" id="PS51456"/>
    </source>
</evidence>
<proteinExistence type="inferred from homology"/>
<dbReference type="GO" id="GO:0048812">
    <property type="term" value="P:neuron projection morphogenesis"/>
    <property type="evidence" value="ECO:0007669"/>
    <property type="project" value="TreeGrafter"/>
</dbReference>
<comment type="similarity">
    <text evidence="6">Belongs to the TRAFAC class myosin-kinesin ATPase superfamily. Myosin family.</text>
</comment>
<name>A0AAN8K9Y3_PATCE</name>
<dbReference type="SMART" id="SM00248">
    <property type="entry name" value="ANK"/>
    <property type="match status" value="4"/>
</dbReference>
<comment type="caution">
    <text evidence="8">The sequence shown here is derived from an EMBL/GenBank/DDBJ whole genome shotgun (WGS) entry which is preliminary data.</text>
</comment>
<dbReference type="GO" id="GO:0048471">
    <property type="term" value="C:perinuclear region of cytoplasm"/>
    <property type="evidence" value="ECO:0007669"/>
    <property type="project" value="TreeGrafter"/>
</dbReference>
<dbReference type="SMART" id="SM00242">
    <property type="entry name" value="MYSc"/>
    <property type="match status" value="1"/>
</dbReference>
<dbReference type="GO" id="GO:0003774">
    <property type="term" value="F:cytoskeletal motor activity"/>
    <property type="evidence" value="ECO:0007669"/>
    <property type="project" value="UniProtKB-UniRule"/>
</dbReference>
<feature type="repeat" description="ANK" evidence="5">
    <location>
        <begin position="222"/>
        <end position="254"/>
    </location>
</feature>
<dbReference type="SUPFAM" id="SSF52540">
    <property type="entry name" value="P-loop containing nucleoside triphosphate hydrolases"/>
    <property type="match status" value="1"/>
</dbReference>
<evidence type="ECO:0000256" key="5">
    <source>
        <dbReference type="PROSITE-ProRule" id="PRU00023"/>
    </source>
</evidence>
<dbReference type="Gene3D" id="1.20.120.720">
    <property type="entry name" value="Myosin VI head, motor domain, U50 subdomain"/>
    <property type="match status" value="1"/>
</dbReference>
<dbReference type="SUPFAM" id="SSF48403">
    <property type="entry name" value="Ankyrin repeat"/>
    <property type="match status" value="1"/>
</dbReference>
<dbReference type="PROSITE" id="PS50088">
    <property type="entry name" value="ANK_REPEAT"/>
    <property type="match status" value="4"/>
</dbReference>
<dbReference type="GO" id="GO:0019903">
    <property type="term" value="F:protein phosphatase binding"/>
    <property type="evidence" value="ECO:0007669"/>
    <property type="project" value="TreeGrafter"/>
</dbReference>
<dbReference type="AlphaFoldDB" id="A0AAN8K9Y3"/>